<protein>
    <submittedName>
        <fullName evidence="5">SLATT domain-containing protein</fullName>
    </submittedName>
</protein>
<evidence type="ECO:0000313" key="5">
    <source>
        <dbReference type="EMBL" id="RHH50384.1"/>
    </source>
</evidence>
<gene>
    <name evidence="5" type="ORF">DW204_00925</name>
    <name evidence="4" type="ORF">DW653_13370</name>
    <name evidence="3" type="ORF">DWY14_16445</name>
</gene>
<dbReference type="NCBIfam" id="NF033631">
    <property type="entry name" value="SLATT_5"/>
    <property type="match status" value="1"/>
</dbReference>
<keyword evidence="1" id="KW-0472">Membrane</keyword>
<sequence length="246" mass="29610">MLRYVIDLLPNNSVLKKCYTKIRRAKNIYRRAKHIPEYLKDNNFEVELNYKLWITKGTRFKASERCEELDARYNRVVGWVSSYLIIFSVLTLCEIPFFTLPENCGTFISISLSILILVFSQFAYAKNYSVRARNYHECALEISKLYNELRSLKMNPKHGIPDVNNIKDKYEKVLDRYDNHLPIDLTMFQLQKREYFRIGIFRKMCCNIRYFFLVRFIYYFCVYGLPLLYIGICIIYYLFKQNIIKL</sequence>
<dbReference type="AlphaFoldDB" id="A0A414X8P1"/>
<name>A0A414X8P1_9BACT</name>
<evidence type="ECO:0000256" key="1">
    <source>
        <dbReference type="SAM" id="Phobius"/>
    </source>
</evidence>
<dbReference type="Proteomes" id="UP000283485">
    <property type="component" value="Unassembled WGS sequence"/>
</dbReference>
<comment type="caution">
    <text evidence="5">The sequence shown here is derived from an EMBL/GenBank/DDBJ whole genome shotgun (WGS) entry which is preliminary data.</text>
</comment>
<dbReference type="EMBL" id="QRHQ01000032">
    <property type="protein sequence ID" value="RHF87932.1"/>
    <property type="molecule type" value="Genomic_DNA"/>
</dbReference>
<keyword evidence="1" id="KW-0812">Transmembrane</keyword>
<evidence type="ECO:0000259" key="2">
    <source>
        <dbReference type="Pfam" id="PF18160"/>
    </source>
</evidence>
<feature type="transmembrane region" description="Helical" evidence="1">
    <location>
        <begin position="76"/>
        <end position="100"/>
    </location>
</feature>
<reference evidence="6 7" key="1">
    <citation type="submission" date="2018-08" db="EMBL/GenBank/DDBJ databases">
        <title>A genome reference for cultivated species of the human gut microbiota.</title>
        <authorList>
            <person name="Zou Y."/>
            <person name="Xue W."/>
            <person name="Luo G."/>
        </authorList>
    </citation>
    <scope>NUCLEOTIDE SEQUENCE [LARGE SCALE GENOMIC DNA]</scope>
    <source>
        <strain evidence="3 8">AF24-16AC</strain>
        <strain evidence="5 7">AM17-44</strain>
        <strain evidence="4 6">AM23-23</strain>
    </source>
</reference>
<evidence type="ECO:0000313" key="6">
    <source>
        <dbReference type="Proteomes" id="UP000283485"/>
    </source>
</evidence>
<evidence type="ECO:0000313" key="8">
    <source>
        <dbReference type="Proteomes" id="UP000285750"/>
    </source>
</evidence>
<evidence type="ECO:0000313" key="3">
    <source>
        <dbReference type="EMBL" id="RGS02206.1"/>
    </source>
</evidence>
<dbReference type="Pfam" id="PF18160">
    <property type="entry name" value="SLATT_5"/>
    <property type="match status" value="1"/>
</dbReference>
<organism evidence="5 7">
    <name type="scientific">Phocaeicola plebeius</name>
    <dbReference type="NCBI Taxonomy" id="310297"/>
    <lineage>
        <taxon>Bacteria</taxon>
        <taxon>Pseudomonadati</taxon>
        <taxon>Bacteroidota</taxon>
        <taxon>Bacteroidia</taxon>
        <taxon>Bacteroidales</taxon>
        <taxon>Bacteroidaceae</taxon>
        <taxon>Phocaeicola</taxon>
    </lineage>
</organism>
<feature type="transmembrane region" description="Helical" evidence="1">
    <location>
        <begin position="106"/>
        <end position="125"/>
    </location>
</feature>
<dbReference type="Proteomes" id="UP000284998">
    <property type="component" value="Unassembled WGS sequence"/>
</dbReference>
<dbReference type="RefSeq" id="WP_118212048.1">
    <property type="nucleotide sequence ID" value="NZ_DAWBZN010000083.1"/>
</dbReference>
<accession>A0A414X8P1</accession>
<keyword evidence="1" id="KW-1133">Transmembrane helix</keyword>
<proteinExistence type="predicted"/>
<dbReference type="Proteomes" id="UP000285750">
    <property type="component" value="Unassembled WGS sequence"/>
</dbReference>
<evidence type="ECO:0000313" key="4">
    <source>
        <dbReference type="EMBL" id="RHF87932.1"/>
    </source>
</evidence>
<feature type="domain" description="SMODS and SLOG-associating 2TM effector" evidence="2">
    <location>
        <begin position="43"/>
        <end position="226"/>
    </location>
</feature>
<evidence type="ECO:0000313" key="7">
    <source>
        <dbReference type="Proteomes" id="UP000284998"/>
    </source>
</evidence>
<dbReference type="InterPro" id="IPR041115">
    <property type="entry name" value="SLATT_5"/>
</dbReference>
<dbReference type="EMBL" id="QRJS01000002">
    <property type="protein sequence ID" value="RHH50384.1"/>
    <property type="molecule type" value="Genomic_DNA"/>
</dbReference>
<feature type="transmembrane region" description="Helical" evidence="1">
    <location>
        <begin position="216"/>
        <end position="239"/>
    </location>
</feature>
<dbReference type="EMBL" id="QRUY01000058">
    <property type="protein sequence ID" value="RGS02206.1"/>
    <property type="molecule type" value="Genomic_DNA"/>
</dbReference>